<accession>A0A6H2A5P5</accession>
<proteinExistence type="predicted"/>
<gene>
    <name evidence="1" type="ORF">TM448A06871_0005</name>
    <name evidence="2" type="ORF">TM448B08059_0009</name>
</gene>
<reference evidence="1" key="1">
    <citation type="submission" date="2020-03" db="EMBL/GenBank/DDBJ databases">
        <title>The deep terrestrial virosphere.</title>
        <authorList>
            <person name="Holmfeldt K."/>
            <person name="Nilsson E."/>
            <person name="Simone D."/>
            <person name="Lopez-Fernandez M."/>
            <person name="Wu X."/>
            <person name="de Brujin I."/>
            <person name="Lundin D."/>
            <person name="Andersson A."/>
            <person name="Bertilsson S."/>
            <person name="Dopson M."/>
        </authorList>
    </citation>
    <scope>NUCLEOTIDE SEQUENCE</scope>
    <source>
        <strain evidence="1">TM448A06871</strain>
        <strain evidence="2">TM448B08059</strain>
    </source>
</reference>
<dbReference type="AlphaFoldDB" id="A0A6H2A5P5"/>
<protein>
    <submittedName>
        <fullName evidence="1">Uncharacterized protein</fullName>
    </submittedName>
</protein>
<name>A0A6H2A5P5_9ZZZZ</name>
<dbReference type="EMBL" id="MT144567">
    <property type="protein sequence ID" value="QJA55098.1"/>
    <property type="molecule type" value="Genomic_DNA"/>
</dbReference>
<evidence type="ECO:0000313" key="1">
    <source>
        <dbReference type="EMBL" id="QJA55098.1"/>
    </source>
</evidence>
<organism evidence="1">
    <name type="scientific">viral metagenome</name>
    <dbReference type="NCBI Taxonomy" id="1070528"/>
    <lineage>
        <taxon>unclassified sequences</taxon>
        <taxon>metagenomes</taxon>
        <taxon>organismal metagenomes</taxon>
    </lineage>
</organism>
<dbReference type="EMBL" id="MT145177">
    <property type="protein sequence ID" value="QJI04415.1"/>
    <property type="molecule type" value="Genomic_DNA"/>
</dbReference>
<sequence>MQKSMFPESGPTPRQGFALMSLGVKTGEPISWEEIDKMTKLEASKKISELIKKLEGK</sequence>
<evidence type="ECO:0000313" key="2">
    <source>
        <dbReference type="EMBL" id="QJI04415.1"/>
    </source>
</evidence>